<dbReference type="SUPFAM" id="SSF48498">
    <property type="entry name" value="Tetracyclin repressor-like, C-terminal domain"/>
    <property type="match status" value="1"/>
</dbReference>
<dbReference type="Pfam" id="PF00440">
    <property type="entry name" value="TetR_N"/>
    <property type="match status" value="1"/>
</dbReference>
<evidence type="ECO:0000259" key="4">
    <source>
        <dbReference type="PROSITE" id="PS50977"/>
    </source>
</evidence>
<dbReference type="InterPro" id="IPR036271">
    <property type="entry name" value="Tet_transcr_reg_TetR-rel_C_sf"/>
</dbReference>
<feature type="DNA-binding region" description="H-T-H motif" evidence="2">
    <location>
        <begin position="62"/>
        <end position="81"/>
    </location>
</feature>
<dbReference type="Proteomes" id="UP001183176">
    <property type="component" value="Unassembled WGS sequence"/>
</dbReference>
<dbReference type="PROSITE" id="PS50977">
    <property type="entry name" value="HTH_TETR_2"/>
    <property type="match status" value="1"/>
</dbReference>
<dbReference type="SUPFAM" id="SSF46689">
    <property type="entry name" value="Homeodomain-like"/>
    <property type="match status" value="1"/>
</dbReference>
<evidence type="ECO:0000313" key="5">
    <source>
        <dbReference type="EMBL" id="MDT0261821.1"/>
    </source>
</evidence>
<evidence type="ECO:0000313" key="6">
    <source>
        <dbReference type="Proteomes" id="UP001183176"/>
    </source>
</evidence>
<dbReference type="PANTHER" id="PTHR30055">
    <property type="entry name" value="HTH-TYPE TRANSCRIPTIONAL REGULATOR RUTR"/>
    <property type="match status" value="1"/>
</dbReference>
<feature type="domain" description="HTH tetR-type" evidence="4">
    <location>
        <begin position="39"/>
        <end position="99"/>
    </location>
</feature>
<keyword evidence="1 2" id="KW-0238">DNA-binding</keyword>
<dbReference type="PANTHER" id="PTHR30055:SF235">
    <property type="entry name" value="TRANSCRIPTIONAL REGULATORY PROTEIN"/>
    <property type="match status" value="1"/>
</dbReference>
<dbReference type="InterPro" id="IPR041678">
    <property type="entry name" value="TetR_C_16"/>
</dbReference>
<dbReference type="InterPro" id="IPR001647">
    <property type="entry name" value="HTH_TetR"/>
</dbReference>
<dbReference type="RefSeq" id="WP_311422975.1">
    <property type="nucleotide sequence ID" value="NZ_JAVREH010000010.1"/>
</dbReference>
<evidence type="ECO:0000256" key="2">
    <source>
        <dbReference type="PROSITE-ProRule" id="PRU00335"/>
    </source>
</evidence>
<dbReference type="InterPro" id="IPR009057">
    <property type="entry name" value="Homeodomain-like_sf"/>
</dbReference>
<dbReference type="InterPro" id="IPR050109">
    <property type="entry name" value="HTH-type_TetR-like_transc_reg"/>
</dbReference>
<organism evidence="5 6">
    <name type="scientific">Jatrophihabitans lederbergiae</name>
    <dbReference type="NCBI Taxonomy" id="3075547"/>
    <lineage>
        <taxon>Bacteria</taxon>
        <taxon>Bacillati</taxon>
        <taxon>Actinomycetota</taxon>
        <taxon>Actinomycetes</taxon>
        <taxon>Jatrophihabitantales</taxon>
        <taxon>Jatrophihabitantaceae</taxon>
        <taxon>Jatrophihabitans</taxon>
    </lineage>
</organism>
<evidence type="ECO:0000256" key="3">
    <source>
        <dbReference type="SAM" id="MobiDB-lite"/>
    </source>
</evidence>
<proteinExistence type="predicted"/>
<gene>
    <name evidence="5" type="ORF">RM423_10475</name>
</gene>
<dbReference type="Gene3D" id="1.10.10.60">
    <property type="entry name" value="Homeodomain-like"/>
    <property type="match status" value="1"/>
</dbReference>
<keyword evidence="6" id="KW-1185">Reference proteome</keyword>
<reference evidence="6" key="1">
    <citation type="submission" date="2023-07" db="EMBL/GenBank/DDBJ databases">
        <title>30 novel species of actinomycetes from the DSMZ collection.</title>
        <authorList>
            <person name="Nouioui I."/>
        </authorList>
    </citation>
    <scope>NUCLEOTIDE SEQUENCE [LARGE SCALE GENOMIC DNA]</scope>
    <source>
        <strain evidence="6">DSM 44399</strain>
    </source>
</reference>
<sequence length="233" mass="25092">MREVKLTLSSMQAAPDRPDGSSRPNRSRGRGRPRADSNADTRGQIIAAARQRFADDGFDGTSLRAVASDAGVDASLIRHYFGDKSGLLVATMQLPVDLVHLLSSLLERGTDRLGERLVTAFLNAWDAHRDVFTGLIRTTVASADRSAPMLKVLRGVVLVTLANAIDGDQERELRASLLISQLIGMASLRYVLQIEPLAQASAAEVATWYGPVLQALITPGESELSEASRTMAP</sequence>
<dbReference type="EMBL" id="JAVREH010000010">
    <property type="protein sequence ID" value="MDT0261821.1"/>
    <property type="molecule type" value="Genomic_DNA"/>
</dbReference>
<evidence type="ECO:0000256" key="1">
    <source>
        <dbReference type="ARBA" id="ARBA00023125"/>
    </source>
</evidence>
<dbReference type="Pfam" id="PF17920">
    <property type="entry name" value="TetR_C_16"/>
    <property type="match status" value="1"/>
</dbReference>
<comment type="caution">
    <text evidence="5">The sequence shown here is derived from an EMBL/GenBank/DDBJ whole genome shotgun (WGS) entry which is preliminary data.</text>
</comment>
<feature type="region of interest" description="Disordered" evidence="3">
    <location>
        <begin position="1"/>
        <end position="42"/>
    </location>
</feature>
<dbReference type="PRINTS" id="PR00455">
    <property type="entry name" value="HTHTETR"/>
</dbReference>
<dbReference type="Gene3D" id="1.10.357.10">
    <property type="entry name" value="Tetracycline Repressor, domain 2"/>
    <property type="match status" value="1"/>
</dbReference>
<protein>
    <submittedName>
        <fullName evidence="5">TetR family transcriptional regulator</fullName>
    </submittedName>
</protein>
<name>A0ABU2JA12_9ACTN</name>
<accession>A0ABU2JA12</accession>